<dbReference type="AlphaFoldDB" id="A0A0G0G5Y3"/>
<accession>A0A0G0G5Y3</accession>
<dbReference type="Proteomes" id="UP000034044">
    <property type="component" value="Unassembled WGS sequence"/>
</dbReference>
<feature type="coiled-coil region" evidence="1">
    <location>
        <begin position="400"/>
        <end position="427"/>
    </location>
</feature>
<name>A0A0G0G5Y3_9BACT</name>
<keyword evidence="1" id="KW-0175">Coiled coil</keyword>
<dbReference type="EMBL" id="LBSR01000019">
    <property type="protein sequence ID" value="KKQ21475.1"/>
    <property type="molecule type" value="Genomic_DNA"/>
</dbReference>
<reference evidence="2 3" key="1">
    <citation type="journal article" date="2015" name="Nature">
        <title>rRNA introns, odd ribosomes, and small enigmatic genomes across a large radiation of phyla.</title>
        <authorList>
            <person name="Brown C.T."/>
            <person name="Hug L.A."/>
            <person name="Thomas B.C."/>
            <person name="Sharon I."/>
            <person name="Castelle C.J."/>
            <person name="Singh A."/>
            <person name="Wilkins M.J."/>
            <person name="Williams K.H."/>
            <person name="Banfield J.F."/>
        </authorList>
    </citation>
    <scope>NUCLEOTIDE SEQUENCE [LARGE SCALE GENOMIC DNA]</scope>
</reference>
<proteinExistence type="predicted"/>
<evidence type="ECO:0000256" key="1">
    <source>
        <dbReference type="SAM" id="Coils"/>
    </source>
</evidence>
<organism evidence="2 3">
    <name type="scientific">Candidatus Wolfebacteria bacterium GW2011_GWC1_37_10</name>
    <dbReference type="NCBI Taxonomy" id="1619010"/>
    <lineage>
        <taxon>Bacteria</taxon>
        <taxon>Candidatus Wolfeibacteriota</taxon>
    </lineage>
</organism>
<gene>
    <name evidence="2" type="ORF">US36_C0019G0011</name>
</gene>
<evidence type="ECO:0000313" key="2">
    <source>
        <dbReference type="EMBL" id="KKQ21475.1"/>
    </source>
</evidence>
<sequence length="507" mass="56062">MNFFGKNIFFFLVLVIIFNSSNGFFMPDKADAIATSQLWAQITEIGKVVESTVGSWTRWAEEKMGKKLRDIVAKKMMDYIVDETVKWIQGGGEPKFIGNWNVLLKEAGDIAFEEVVNELGVAGLCQPFGIQVRLALLPVKKFYKRAECTLDKVVSNIENFYIDFSVGGWNGYLASFEPQNNFYGQVIMAYDEITKRSQENKEAAKSEGIAGGGFLSEKRCLEYAPNEDLNAKAQACSDNFSGDQLKLCLQEAQKAAPSSKCLKEEIITPGDTVGKVMGEAVTSDSKWAANIQSWTSALVNAAINRLFQEGLRAMVGSAQGGRIKPFYPSDYQDLVTSDTQQTKNTLTKEAKSFLSEWQAISNYKNLSLSYAEQMLADLKEIKLNNCMVTDGEISTASSTVSVLQSEVNDLNNKIKEATDVINQIESAKTNENLMNAQYAYDKFRNKYGELMWQQITSGDVRNSAKAQSEDLYNQLYGTGGNLSSGLSIDQRLKICTMGPGGKKSGAL</sequence>
<evidence type="ECO:0000313" key="3">
    <source>
        <dbReference type="Proteomes" id="UP000034044"/>
    </source>
</evidence>
<protein>
    <submittedName>
        <fullName evidence="2">Uncharacterized protein</fullName>
    </submittedName>
</protein>
<comment type="caution">
    <text evidence="2">The sequence shown here is derived from an EMBL/GenBank/DDBJ whole genome shotgun (WGS) entry which is preliminary data.</text>
</comment>